<gene>
    <name evidence="1" type="ORF">L873DRAFT_1844779</name>
</gene>
<organism evidence="1 2">
    <name type="scientific">Choiromyces venosus 120613-1</name>
    <dbReference type="NCBI Taxonomy" id="1336337"/>
    <lineage>
        <taxon>Eukaryota</taxon>
        <taxon>Fungi</taxon>
        <taxon>Dikarya</taxon>
        <taxon>Ascomycota</taxon>
        <taxon>Pezizomycotina</taxon>
        <taxon>Pezizomycetes</taxon>
        <taxon>Pezizales</taxon>
        <taxon>Tuberaceae</taxon>
        <taxon>Choiromyces</taxon>
    </lineage>
</organism>
<reference evidence="1 2" key="1">
    <citation type="journal article" date="2018" name="Nat. Ecol. Evol.">
        <title>Pezizomycetes genomes reveal the molecular basis of ectomycorrhizal truffle lifestyle.</title>
        <authorList>
            <person name="Murat C."/>
            <person name="Payen T."/>
            <person name="Noel B."/>
            <person name="Kuo A."/>
            <person name="Morin E."/>
            <person name="Chen J."/>
            <person name="Kohler A."/>
            <person name="Krizsan K."/>
            <person name="Balestrini R."/>
            <person name="Da Silva C."/>
            <person name="Montanini B."/>
            <person name="Hainaut M."/>
            <person name="Levati E."/>
            <person name="Barry K.W."/>
            <person name="Belfiori B."/>
            <person name="Cichocki N."/>
            <person name="Clum A."/>
            <person name="Dockter R.B."/>
            <person name="Fauchery L."/>
            <person name="Guy J."/>
            <person name="Iotti M."/>
            <person name="Le Tacon F."/>
            <person name="Lindquist E.A."/>
            <person name="Lipzen A."/>
            <person name="Malagnac F."/>
            <person name="Mello A."/>
            <person name="Molinier V."/>
            <person name="Miyauchi S."/>
            <person name="Poulain J."/>
            <person name="Riccioni C."/>
            <person name="Rubini A."/>
            <person name="Sitrit Y."/>
            <person name="Splivallo R."/>
            <person name="Traeger S."/>
            <person name="Wang M."/>
            <person name="Zifcakova L."/>
            <person name="Wipf D."/>
            <person name="Zambonelli A."/>
            <person name="Paolocci F."/>
            <person name="Nowrousian M."/>
            <person name="Ottonello S."/>
            <person name="Baldrian P."/>
            <person name="Spatafora J.W."/>
            <person name="Henrissat B."/>
            <person name="Nagy L.G."/>
            <person name="Aury J.M."/>
            <person name="Wincker P."/>
            <person name="Grigoriev I.V."/>
            <person name="Bonfante P."/>
            <person name="Martin F.M."/>
        </authorList>
    </citation>
    <scope>NUCLEOTIDE SEQUENCE [LARGE SCALE GENOMIC DNA]</scope>
    <source>
        <strain evidence="1 2">120613-1</strain>
    </source>
</reference>
<name>A0A3N4JMD6_9PEZI</name>
<proteinExistence type="predicted"/>
<evidence type="ECO:0008006" key="3">
    <source>
        <dbReference type="Google" id="ProtNLM"/>
    </source>
</evidence>
<accession>A0A3N4JMD6</accession>
<dbReference type="EMBL" id="ML120403">
    <property type="protein sequence ID" value="RPA97590.1"/>
    <property type="molecule type" value="Genomic_DNA"/>
</dbReference>
<keyword evidence="2" id="KW-1185">Reference proteome</keyword>
<dbReference type="Proteomes" id="UP000276215">
    <property type="component" value="Unassembled WGS sequence"/>
</dbReference>
<evidence type="ECO:0000313" key="2">
    <source>
        <dbReference type="Proteomes" id="UP000276215"/>
    </source>
</evidence>
<sequence>MARNHTQHSVWTQTEQEELIQWLEEPHNLQKIKKGSGISKKAIIVEIATRIPSKPAVKVGYKYDSLLKSYRAAAKLNNQSGWGLSEGDLNTGRRYLRGTYIKL</sequence>
<evidence type="ECO:0000313" key="1">
    <source>
        <dbReference type="EMBL" id="RPA97590.1"/>
    </source>
</evidence>
<protein>
    <recommendedName>
        <fullName evidence="3">Myb-like domain-containing protein</fullName>
    </recommendedName>
</protein>
<dbReference type="OrthoDB" id="5459121at2759"/>
<dbReference type="AlphaFoldDB" id="A0A3N4JMD6"/>